<dbReference type="VEuPathDB" id="MicrosporidiaDB:EHP00_1942"/>
<proteinExistence type="predicted"/>
<sequence>MYFYSLEFFVFIKIILTAYSVDLESNRQVNENKCKTPHIDNSNDYNEHIDNHWIQIEGTKLNLSFHSTVDNFCRKAFDDFHKNLHCILKIFRVK</sequence>
<accession>A0A1W0E961</accession>
<organism evidence="2 3">
    <name type="scientific">Ecytonucleospora hepatopenaei</name>
    <dbReference type="NCBI Taxonomy" id="646526"/>
    <lineage>
        <taxon>Eukaryota</taxon>
        <taxon>Fungi</taxon>
        <taxon>Fungi incertae sedis</taxon>
        <taxon>Microsporidia</taxon>
        <taxon>Enterocytozoonidae</taxon>
        <taxon>Ecytonucleospora</taxon>
    </lineage>
</organism>
<feature type="chain" id="PRO_5013094066" evidence="1">
    <location>
        <begin position="21"/>
        <end position="94"/>
    </location>
</feature>
<dbReference type="Proteomes" id="UP000192758">
    <property type="component" value="Unassembled WGS sequence"/>
</dbReference>
<evidence type="ECO:0000256" key="1">
    <source>
        <dbReference type="SAM" id="SignalP"/>
    </source>
</evidence>
<comment type="caution">
    <text evidence="2">The sequence shown here is derived from an EMBL/GenBank/DDBJ whole genome shotgun (WGS) entry which is preliminary data.</text>
</comment>
<keyword evidence="3" id="KW-1185">Reference proteome</keyword>
<protein>
    <submittedName>
        <fullName evidence="2">Uncharacterized protein</fullName>
    </submittedName>
</protein>
<name>A0A1W0E961_9MICR</name>
<evidence type="ECO:0000313" key="2">
    <source>
        <dbReference type="EMBL" id="OQS55781.1"/>
    </source>
</evidence>
<feature type="signal peptide" evidence="1">
    <location>
        <begin position="1"/>
        <end position="20"/>
    </location>
</feature>
<keyword evidence="1" id="KW-0732">Signal</keyword>
<gene>
    <name evidence="2" type="ORF">EHP00_1942</name>
</gene>
<dbReference type="EMBL" id="MNPJ01000002">
    <property type="protein sequence ID" value="OQS55781.1"/>
    <property type="molecule type" value="Genomic_DNA"/>
</dbReference>
<dbReference type="AlphaFoldDB" id="A0A1W0E961"/>
<evidence type="ECO:0000313" key="3">
    <source>
        <dbReference type="Proteomes" id="UP000192758"/>
    </source>
</evidence>
<reference evidence="2 3" key="1">
    <citation type="journal article" date="2017" name="Environ. Microbiol.">
        <title>Decay of the glycolytic pathway and adaptation to intranuclear parasitism within Enterocytozoonidae microsporidia.</title>
        <authorList>
            <person name="Wiredu Boakye D."/>
            <person name="Jaroenlak P."/>
            <person name="Prachumwat A."/>
            <person name="Williams T.A."/>
            <person name="Bateman K.S."/>
            <person name="Itsathitphaisarn O."/>
            <person name="Sritunyalucksana K."/>
            <person name="Paszkiewicz K.H."/>
            <person name="Moore K.A."/>
            <person name="Stentiford G.D."/>
            <person name="Williams B.A."/>
        </authorList>
    </citation>
    <scope>NUCLEOTIDE SEQUENCE [LARGE SCALE GENOMIC DNA]</scope>
    <source>
        <strain evidence="2 3">TH1</strain>
    </source>
</reference>